<organism evidence="2 3">
    <name type="scientific">Microvirga vignae</name>
    <dbReference type="NCBI Taxonomy" id="1225564"/>
    <lineage>
        <taxon>Bacteria</taxon>
        <taxon>Pseudomonadati</taxon>
        <taxon>Pseudomonadota</taxon>
        <taxon>Alphaproteobacteria</taxon>
        <taxon>Hyphomicrobiales</taxon>
        <taxon>Methylobacteriaceae</taxon>
        <taxon>Microvirga</taxon>
    </lineage>
</organism>
<evidence type="ECO:0000313" key="2">
    <source>
        <dbReference type="EMBL" id="KLK92584.1"/>
    </source>
</evidence>
<comment type="caution">
    <text evidence="2">The sequence shown here is derived from an EMBL/GenBank/DDBJ whole genome shotgun (WGS) entry which is preliminary data.</text>
</comment>
<evidence type="ECO:0000259" key="1">
    <source>
        <dbReference type="Pfam" id="PF00561"/>
    </source>
</evidence>
<dbReference type="InterPro" id="IPR029058">
    <property type="entry name" value="AB_hydrolase_fold"/>
</dbReference>
<dbReference type="OrthoDB" id="9793083at2"/>
<proteinExistence type="predicted"/>
<reference evidence="2 3" key="1">
    <citation type="submission" date="2015-05" db="EMBL/GenBank/DDBJ databases">
        <title>Draft genome sequence of Microvirga vignae strain BR3299, a novel nitrogen fixing bacteria isolated from Brazil semi-aired region.</title>
        <authorList>
            <person name="Zilli J.E."/>
            <person name="Passos S.R."/>
            <person name="Leite J."/>
            <person name="Baldani J.I."/>
            <person name="Xavier G.R."/>
            <person name="Rumjaneck N.G."/>
            <person name="Simoes-Araujo J.L."/>
        </authorList>
    </citation>
    <scope>NUCLEOTIDE SEQUENCE [LARGE SCALE GENOMIC DNA]</scope>
    <source>
        <strain evidence="2 3">BR3299</strain>
    </source>
</reference>
<keyword evidence="3" id="KW-1185">Reference proteome</keyword>
<name>A0A0H1RC08_9HYPH</name>
<dbReference type="AlphaFoldDB" id="A0A0H1RC08"/>
<dbReference type="EMBL" id="LCYG01000032">
    <property type="protein sequence ID" value="KLK92584.1"/>
    <property type="molecule type" value="Genomic_DNA"/>
</dbReference>
<dbReference type="RefSeq" id="WP_047189404.1">
    <property type="nucleotide sequence ID" value="NZ_LCYG01000032.1"/>
</dbReference>
<dbReference type="Gene3D" id="3.40.50.1820">
    <property type="entry name" value="alpha/beta hydrolase"/>
    <property type="match status" value="1"/>
</dbReference>
<protein>
    <recommendedName>
        <fullName evidence="1">AB hydrolase-1 domain-containing protein</fullName>
    </recommendedName>
</protein>
<dbReference type="SUPFAM" id="SSF53474">
    <property type="entry name" value="alpha/beta-Hydrolases"/>
    <property type="match status" value="1"/>
</dbReference>
<dbReference type="Pfam" id="PF00561">
    <property type="entry name" value="Abhydrolase_1"/>
    <property type="match status" value="1"/>
</dbReference>
<dbReference type="InterPro" id="IPR050266">
    <property type="entry name" value="AB_hydrolase_sf"/>
</dbReference>
<dbReference type="PANTHER" id="PTHR43798">
    <property type="entry name" value="MONOACYLGLYCEROL LIPASE"/>
    <property type="match status" value="1"/>
</dbReference>
<dbReference type="STRING" id="1225564.AA309_12795"/>
<dbReference type="InterPro" id="IPR000073">
    <property type="entry name" value="AB_hydrolase_1"/>
</dbReference>
<accession>A0A0H1RC08</accession>
<feature type="domain" description="AB hydrolase-1" evidence="1">
    <location>
        <begin position="66"/>
        <end position="257"/>
    </location>
</feature>
<evidence type="ECO:0000313" key="3">
    <source>
        <dbReference type="Proteomes" id="UP000035489"/>
    </source>
</evidence>
<dbReference type="PATRIC" id="fig|1225564.3.peg.3385"/>
<dbReference type="Proteomes" id="UP000035489">
    <property type="component" value="Unassembled WGS sequence"/>
</dbReference>
<gene>
    <name evidence="2" type="ORF">AA309_12795</name>
</gene>
<dbReference type="PRINTS" id="PR00111">
    <property type="entry name" value="ABHYDROLASE"/>
</dbReference>
<sequence length="270" mass="30569">MMTFETGIFLSRIPFVKIGSGPNPIVVFNGGQAFVRRPTPARTERDAKRIARLLPSDRQIYVMGYDAAPPAGYSVDMIVQDMATILRDEIGPSTVMGISFGGFVATRLAADHPDLVKDLIVMVSAHRFSPEGQRSIERQIECAWQGDFHGLLNEFGLAFRRPWLNWLLRLRLWQEWDKLHEKMSDPATIVRGLHAVADENVGKDPSWLQRIQARTLIIGGTHDPFFDVNAMKEAAHLIPWTQLKLFDGETHMLPIERARDVAKVVKAFLW</sequence>